<name>A0A9X2S7H2_9FIRM</name>
<dbReference type="Proteomes" id="UP001142078">
    <property type="component" value="Unassembled WGS sequence"/>
</dbReference>
<comment type="caution">
    <text evidence="1">The sequence shown here is derived from an EMBL/GenBank/DDBJ whole genome shotgun (WGS) entry which is preliminary data.</text>
</comment>
<dbReference type="InterPro" id="IPR045527">
    <property type="entry name" value="DUF6470"/>
</dbReference>
<dbReference type="OrthoDB" id="2112831at2"/>
<accession>A0A9X2S7H2</accession>
<proteinExistence type="predicted"/>
<reference evidence="1" key="1">
    <citation type="submission" date="2022-07" db="EMBL/GenBank/DDBJ databases">
        <title>Enhanced cultured diversity of the mouse gut microbiota enables custom-made synthetic communities.</title>
        <authorList>
            <person name="Afrizal A."/>
        </authorList>
    </citation>
    <scope>NUCLEOTIDE SEQUENCE</scope>
    <source>
        <strain evidence="1">DSM 29482</strain>
    </source>
</reference>
<dbReference type="Pfam" id="PF20074">
    <property type="entry name" value="DUF6470"/>
    <property type="match status" value="1"/>
</dbReference>
<evidence type="ECO:0000313" key="2">
    <source>
        <dbReference type="Proteomes" id="UP001142078"/>
    </source>
</evidence>
<keyword evidence="2" id="KW-1185">Reference proteome</keyword>
<dbReference type="AlphaFoldDB" id="A0A9X2S7H2"/>
<protein>
    <submittedName>
        <fullName evidence="1">DUF6470 family protein</fullName>
    </submittedName>
</protein>
<evidence type="ECO:0000313" key="1">
    <source>
        <dbReference type="EMBL" id="MCR2044732.1"/>
    </source>
</evidence>
<gene>
    <name evidence="1" type="ORF">NSA23_11505</name>
</gene>
<dbReference type="EMBL" id="JANJZL010000008">
    <property type="protein sequence ID" value="MCR2044732.1"/>
    <property type="molecule type" value="Genomic_DNA"/>
</dbReference>
<organism evidence="1 2">
    <name type="scientific">Anaerosalibacter massiliensis</name>
    <dbReference type="NCBI Taxonomy" id="1347392"/>
    <lineage>
        <taxon>Bacteria</taxon>
        <taxon>Bacillati</taxon>
        <taxon>Bacillota</taxon>
        <taxon>Tissierellia</taxon>
        <taxon>Tissierellales</taxon>
        <taxon>Sporanaerobacteraceae</taxon>
        <taxon>Anaerosalibacter</taxon>
    </lineage>
</organism>
<dbReference type="RefSeq" id="WP_050069680.1">
    <property type="nucleotide sequence ID" value="NZ_CABKTM010000007.1"/>
</dbReference>
<sequence>MNGITPLNMQTTYPKVYIDRELPKVIVDQYECFAEAGLKNNTDLSREFVEYARSQFLAGVDKIVSEGNRMARIENRMPDAIPEIAFDNAMENKDWNIDIIPKSRPKIDVKGHLNLEWEMGKLNFYKESVLNYKKGNELGSYINMGL</sequence>